<name>A0AA37LG81_9PEZI</name>
<feature type="region of interest" description="Disordered" evidence="1">
    <location>
        <begin position="391"/>
        <end position="434"/>
    </location>
</feature>
<dbReference type="Proteomes" id="UP001055115">
    <property type="component" value="Unassembled WGS sequence"/>
</dbReference>
<evidence type="ECO:0000313" key="3">
    <source>
        <dbReference type="Proteomes" id="UP001055115"/>
    </source>
</evidence>
<accession>A0AA37LG81</accession>
<dbReference type="AlphaFoldDB" id="A0AA37LG81"/>
<dbReference type="EMBL" id="BQXU01000013">
    <property type="protein sequence ID" value="GKT45809.1"/>
    <property type="molecule type" value="Genomic_DNA"/>
</dbReference>
<feature type="compositionally biased region" description="Basic and acidic residues" evidence="1">
    <location>
        <begin position="283"/>
        <end position="296"/>
    </location>
</feature>
<comment type="caution">
    <text evidence="2">The sequence shown here is derived from an EMBL/GenBank/DDBJ whole genome shotgun (WGS) entry which is preliminary data.</text>
</comment>
<sequence length="552" mass="61829">MAPNHRNAIGEVCYNVSLDAFDDSLRAYHQRPRRVSLVVSEFLKCQWSETKSEVIEEWNGCQDSWHWPTVHETDLEKWSSDHHCVWVGWFIPALYIPFSEMTMRSSREVDVNKGQCVNSCLAEPLNSSSVSKAFKVVYKADITGKKKLFALHSPDETGICEAVSVPGGIPNVLFFSEWRDDAATGLTNRRKVWGKKLAELLSARMADSPLESPTLLQHSGRERQNVDDESSMVEESSDHDDSHVSDVDYLANSESSESEEISEPNLIDTKLKTSEDEEEGENEERHIDEDGFKDVRAPQPAPPYAPSLDQLPMETAMYTRLVAGEKASDIPVVTYQDISDTPNRLMVTLRVPKTARQRARRTRDLHTVPTTMANTNRAGTRACKRWIPQLADFGPGPRPKRIRPSQQASTGLKTDNRDAKDEISVKTEEKHDSDDEVQFIGEMRLSQGQQINIPIAKPPTSPPSESAAFILDFIAADKIVKVARLQDAFSRRATLKAFRQHLKSTSEAESDALAHNIAENEDKVTRVMLAETLVADLKEKITGVIKPYSGSA</sequence>
<keyword evidence="3" id="KW-1185">Reference proteome</keyword>
<feature type="region of interest" description="Disordered" evidence="1">
    <location>
        <begin position="211"/>
        <end position="296"/>
    </location>
</feature>
<dbReference type="RefSeq" id="XP_049128159.1">
    <property type="nucleotide sequence ID" value="XM_049272202.1"/>
</dbReference>
<organism evidence="2 3">
    <name type="scientific">Colletotrichum spaethianum</name>
    <dbReference type="NCBI Taxonomy" id="700344"/>
    <lineage>
        <taxon>Eukaryota</taxon>
        <taxon>Fungi</taxon>
        <taxon>Dikarya</taxon>
        <taxon>Ascomycota</taxon>
        <taxon>Pezizomycotina</taxon>
        <taxon>Sordariomycetes</taxon>
        <taxon>Hypocreomycetidae</taxon>
        <taxon>Glomerellales</taxon>
        <taxon>Glomerellaceae</taxon>
        <taxon>Colletotrichum</taxon>
        <taxon>Colletotrichum spaethianum species complex</taxon>
    </lineage>
</organism>
<feature type="compositionally biased region" description="Acidic residues" evidence="1">
    <location>
        <begin position="227"/>
        <end position="238"/>
    </location>
</feature>
<evidence type="ECO:0000313" key="2">
    <source>
        <dbReference type="EMBL" id="GKT45809.1"/>
    </source>
</evidence>
<reference evidence="2 3" key="1">
    <citation type="submission" date="2022-03" db="EMBL/GenBank/DDBJ databases">
        <title>Genome data of Colletotrichum spp.</title>
        <authorList>
            <person name="Utami Y.D."/>
            <person name="Hiruma K."/>
        </authorList>
    </citation>
    <scope>NUCLEOTIDE SEQUENCE [LARGE SCALE GENOMIC DNA]</scope>
    <source>
        <strain evidence="2 3">MAFF 239500</strain>
    </source>
</reference>
<feature type="compositionally biased region" description="Basic and acidic residues" evidence="1">
    <location>
        <begin position="414"/>
        <end position="433"/>
    </location>
</feature>
<evidence type="ECO:0000256" key="1">
    <source>
        <dbReference type="SAM" id="MobiDB-lite"/>
    </source>
</evidence>
<gene>
    <name evidence="2" type="ORF">ColSpa_05990</name>
</gene>
<proteinExistence type="predicted"/>
<dbReference type="GeneID" id="73326792"/>
<protein>
    <submittedName>
        <fullName evidence="2">Uncharacterized protein</fullName>
    </submittedName>
</protein>
<feature type="compositionally biased region" description="Polar residues" evidence="1">
    <location>
        <begin position="404"/>
        <end position="413"/>
    </location>
</feature>